<keyword evidence="5" id="KW-0410">Iron transport</keyword>
<dbReference type="InterPro" id="IPR000531">
    <property type="entry name" value="Beta-barrel_TonB"/>
</dbReference>
<keyword evidence="3 14" id="KW-0813">Transport</keyword>
<evidence type="ECO:0000256" key="15">
    <source>
        <dbReference type="PROSITE-ProRule" id="PRU10144"/>
    </source>
</evidence>
<evidence type="ECO:0000256" key="1">
    <source>
        <dbReference type="ARBA" id="ARBA00004571"/>
    </source>
</evidence>
<evidence type="ECO:0000256" key="13">
    <source>
        <dbReference type="ARBA" id="ARBA00023237"/>
    </source>
</evidence>
<keyword evidence="10 16" id="KW-0798">TonB box</keyword>
<reference evidence="19 20" key="1">
    <citation type="submission" date="2018-03" db="EMBL/GenBank/DDBJ databases">
        <authorList>
            <person name="Zhou J."/>
            <person name="Li X."/>
            <person name="Xue M."/>
            <person name="Yin J."/>
        </authorList>
    </citation>
    <scope>NUCLEOTIDE SEQUENCE [LARGE SCALE GENOMIC DNA]</scope>
    <source>
        <strain evidence="19 20">SYSU ZJ2214</strain>
    </source>
</reference>
<keyword evidence="11 14" id="KW-0472">Membrane</keyword>
<protein>
    <submittedName>
        <fullName evidence="19">TonB-dependent siderophore receptor</fullName>
    </submittedName>
</protein>
<keyword evidence="12 19" id="KW-0675">Receptor</keyword>
<comment type="similarity">
    <text evidence="2 14 16">Belongs to the TonB-dependent receptor family.</text>
</comment>
<dbReference type="InterPro" id="IPR010105">
    <property type="entry name" value="TonB_sidphr_rcpt"/>
</dbReference>
<evidence type="ECO:0000256" key="7">
    <source>
        <dbReference type="ARBA" id="ARBA00022729"/>
    </source>
</evidence>
<keyword evidence="4 14" id="KW-1134">Transmembrane beta strand</keyword>
<keyword evidence="20" id="KW-1185">Reference proteome</keyword>
<evidence type="ECO:0000256" key="16">
    <source>
        <dbReference type="RuleBase" id="RU003357"/>
    </source>
</evidence>
<evidence type="ECO:0000256" key="12">
    <source>
        <dbReference type="ARBA" id="ARBA00023170"/>
    </source>
</evidence>
<dbReference type="NCBIfam" id="TIGR01783">
    <property type="entry name" value="TonB-siderophor"/>
    <property type="match status" value="1"/>
</dbReference>
<dbReference type="Pfam" id="PF00593">
    <property type="entry name" value="TonB_dep_Rec_b-barrel"/>
    <property type="match status" value="1"/>
</dbReference>
<evidence type="ECO:0000259" key="17">
    <source>
        <dbReference type="Pfam" id="PF00593"/>
    </source>
</evidence>
<evidence type="ECO:0000313" key="19">
    <source>
        <dbReference type="EMBL" id="PTL95780.1"/>
    </source>
</evidence>
<evidence type="ECO:0000259" key="18">
    <source>
        <dbReference type="Pfam" id="PF07715"/>
    </source>
</evidence>
<dbReference type="PANTHER" id="PTHR32552:SF74">
    <property type="entry name" value="HYDROXAMATE SIDEROPHORE RECEPTOR FHUE"/>
    <property type="match status" value="1"/>
</dbReference>
<evidence type="ECO:0000256" key="3">
    <source>
        <dbReference type="ARBA" id="ARBA00022448"/>
    </source>
</evidence>
<dbReference type="InterPro" id="IPR012910">
    <property type="entry name" value="Plug_dom"/>
</dbReference>
<evidence type="ECO:0000256" key="6">
    <source>
        <dbReference type="ARBA" id="ARBA00022692"/>
    </source>
</evidence>
<evidence type="ECO:0000256" key="4">
    <source>
        <dbReference type="ARBA" id="ARBA00022452"/>
    </source>
</evidence>
<evidence type="ECO:0000256" key="8">
    <source>
        <dbReference type="ARBA" id="ARBA00023004"/>
    </source>
</evidence>
<dbReference type="InterPro" id="IPR036942">
    <property type="entry name" value="Beta-barrel_TonB_sf"/>
</dbReference>
<keyword evidence="9" id="KW-0406">Ion transport</keyword>
<keyword evidence="7" id="KW-0732">Signal</keyword>
<evidence type="ECO:0000256" key="5">
    <source>
        <dbReference type="ARBA" id="ARBA00022496"/>
    </source>
</evidence>
<dbReference type="PANTHER" id="PTHR32552">
    <property type="entry name" value="FERRICHROME IRON RECEPTOR-RELATED"/>
    <property type="match status" value="1"/>
</dbReference>
<sequence>MPYHSAPLTCLVPSRLVPGHLVPGRLVPGRLAIAIALASGAALSTPVLAQDAEQLASMTVVGDDLRATTESTKSYQVASSTSANGLTLTPRQTPQSISFLTRQQMDDEAITSTTEAVERLPGVSAIRLDGTRTSFQSRGYTIRNFQFDGLQSNTSAFWPFGDAEWDTAIYDRVEVVRGATGLMTGVGDPSATVNFVRKKPLDEAAGSVTAVVGRWDRGRGVVDVSTPLDSEGRVGVRFVAAKDSSDSFMDGVENDRETLYGVIAAELTDNTELSVGIEYQHYDQDGAYIGVPQYYLDGGRTDFDRSTANNTDWANFFTENTRAFVDLTHHFDNGWSARAAYSYGDANYGLTYNYRGGYPDRETGVLYYTPSYATESYLVDYRGDRTQKNLHVSAEGPFTLFGREHQLGFGYMDLHEDYQINSRGPAGDVPALGSFSDRNDPALAEPVWGEWGLTDNTVTEQQGYYAVSRFSLADPVHFIVGARMTDWKIDQDYRGEREYEYDNEFTPYAGLIVDFTDDLSAYASYTEIFNTQSERSPSGALLDPLEGINYEAGLKAELFDDRADVSFAVFHSQQDNLAVEIPGVFVAGTTDQAYTTTDGAEVEGFELEIAGEVADGVNLSASYALVDAEDADGEQLNTSYARQQAKLFASWQLPGRWSNLTLGGGARWQGDTYRDNDTPNGTEKIGQGDVFVADAMARYRINDSMSAQLNVTNLFDEEYYSQLGFYSQGIYGEPRSALLSLTYDF</sequence>
<evidence type="ECO:0000256" key="14">
    <source>
        <dbReference type="PROSITE-ProRule" id="PRU01360"/>
    </source>
</evidence>
<dbReference type="PROSITE" id="PS01156">
    <property type="entry name" value="TONB_DEPENDENT_REC_2"/>
    <property type="match status" value="1"/>
</dbReference>
<comment type="subcellular location">
    <subcellularLocation>
        <location evidence="1 14">Cell outer membrane</location>
        <topology evidence="1 14">Multi-pass membrane protein</topology>
    </subcellularLocation>
</comment>
<accession>A0ABX5IZ39</accession>
<evidence type="ECO:0000256" key="9">
    <source>
        <dbReference type="ARBA" id="ARBA00023065"/>
    </source>
</evidence>
<dbReference type="Gene3D" id="2.40.170.20">
    <property type="entry name" value="TonB-dependent receptor, beta-barrel domain"/>
    <property type="match status" value="1"/>
</dbReference>
<evidence type="ECO:0000256" key="10">
    <source>
        <dbReference type="ARBA" id="ARBA00023077"/>
    </source>
</evidence>
<feature type="short sequence motif" description="TonB C-terminal box" evidence="15">
    <location>
        <begin position="728"/>
        <end position="745"/>
    </location>
</feature>
<feature type="domain" description="TonB-dependent receptor plug" evidence="18">
    <location>
        <begin position="90"/>
        <end position="190"/>
    </location>
</feature>
<keyword evidence="6 14" id="KW-0812">Transmembrane</keyword>
<feature type="domain" description="TonB-dependent receptor-like beta-barrel" evidence="17">
    <location>
        <begin position="267"/>
        <end position="714"/>
    </location>
</feature>
<evidence type="ECO:0000256" key="2">
    <source>
        <dbReference type="ARBA" id="ARBA00009810"/>
    </source>
</evidence>
<gene>
    <name evidence="19" type="ORF">C6W88_04870</name>
</gene>
<dbReference type="EMBL" id="PXNS01000002">
    <property type="protein sequence ID" value="PTL95780.1"/>
    <property type="molecule type" value="Genomic_DNA"/>
</dbReference>
<dbReference type="Gene3D" id="2.170.130.10">
    <property type="entry name" value="TonB-dependent receptor, plug domain"/>
    <property type="match status" value="1"/>
</dbReference>
<dbReference type="InterPro" id="IPR039426">
    <property type="entry name" value="TonB-dep_rcpt-like"/>
</dbReference>
<dbReference type="InterPro" id="IPR010917">
    <property type="entry name" value="TonB_rcpt_CS"/>
</dbReference>
<keyword evidence="13 14" id="KW-0998">Cell outer membrane</keyword>
<dbReference type="SUPFAM" id="SSF56935">
    <property type="entry name" value="Porins"/>
    <property type="match status" value="1"/>
</dbReference>
<dbReference type="PROSITE" id="PS52016">
    <property type="entry name" value="TONB_DEPENDENT_REC_3"/>
    <property type="match status" value="1"/>
</dbReference>
<organism evidence="19 20">
    <name type="scientific">Halomonas litopenaei</name>
    <dbReference type="NCBI Taxonomy" id="2109328"/>
    <lineage>
        <taxon>Bacteria</taxon>
        <taxon>Pseudomonadati</taxon>
        <taxon>Pseudomonadota</taxon>
        <taxon>Gammaproteobacteria</taxon>
        <taxon>Oceanospirillales</taxon>
        <taxon>Halomonadaceae</taxon>
        <taxon>Halomonas</taxon>
    </lineage>
</organism>
<comment type="caution">
    <text evidence="19">The sequence shown here is derived from an EMBL/GenBank/DDBJ whole genome shotgun (WGS) entry which is preliminary data.</text>
</comment>
<evidence type="ECO:0000256" key="11">
    <source>
        <dbReference type="ARBA" id="ARBA00023136"/>
    </source>
</evidence>
<dbReference type="InterPro" id="IPR037066">
    <property type="entry name" value="Plug_dom_sf"/>
</dbReference>
<dbReference type="RefSeq" id="WP_108131698.1">
    <property type="nucleotide sequence ID" value="NZ_PXNS01000002.1"/>
</dbReference>
<dbReference type="CDD" id="cd01347">
    <property type="entry name" value="ligand_gated_channel"/>
    <property type="match status" value="1"/>
</dbReference>
<keyword evidence="8" id="KW-0408">Iron</keyword>
<proteinExistence type="inferred from homology"/>
<evidence type="ECO:0000313" key="20">
    <source>
        <dbReference type="Proteomes" id="UP000241895"/>
    </source>
</evidence>
<name>A0ABX5IZ39_9GAMM</name>
<dbReference type="Pfam" id="PF07715">
    <property type="entry name" value="Plug"/>
    <property type="match status" value="1"/>
</dbReference>
<dbReference type="Proteomes" id="UP000241895">
    <property type="component" value="Unassembled WGS sequence"/>
</dbReference>